<dbReference type="GO" id="GO:0046872">
    <property type="term" value="F:metal ion binding"/>
    <property type="evidence" value="ECO:0007669"/>
    <property type="project" value="UniProtKB-KW"/>
</dbReference>
<dbReference type="Gene3D" id="3.40.50.2300">
    <property type="match status" value="1"/>
</dbReference>
<evidence type="ECO:0000256" key="1">
    <source>
        <dbReference type="ARBA" id="ARBA00004196"/>
    </source>
</evidence>
<keyword evidence="4" id="KW-0732">Signal</keyword>
<organism evidence="6 7">
    <name type="scientific">Faucicola atlantae</name>
    <dbReference type="NCBI Taxonomy" id="34059"/>
    <lineage>
        <taxon>Bacteria</taxon>
        <taxon>Pseudomonadati</taxon>
        <taxon>Pseudomonadota</taxon>
        <taxon>Gammaproteobacteria</taxon>
        <taxon>Moraxellales</taxon>
        <taxon>Moraxellaceae</taxon>
        <taxon>Faucicola</taxon>
    </lineage>
</organism>
<dbReference type="Proteomes" id="UP000255193">
    <property type="component" value="Unassembled WGS sequence"/>
</dbReference>
<dbReference type="Gene3D" id="3.40.50.1980">
    <property type="entry name" value="Nitrogenase molybdenum iron protein domain"/>
    <property type="match status" value="1"/>
</dbReference>
<accession>A0A378Q3J1</accession>
<dbReference type="EMBL" id="UGQA01000001">
    <property type="protein sequence ID" value="STY95371.1"/>
    <property type="molecule type" value="Genomic_DNA"/>
</dbReference>
<keyword evidence="2" id="KW-0813">Transport</keyword>
<feature type="compositionally biased region" description="Polar residues" evidence="5">
    <location>
        <begin position="167"/>
        <end position="177"/>
    </location>
</feature>
<protein>
    <submittedName>
        <fullName evidence="6">High-affinity zinc transporter periplasmic component</fullName>
    </submittedName>
</protein>
<dbReference type="GO" id="GO:0030313">
    <property type="term" value="C:cell envelope"/>
    <property type="evidence" value="ECO:0007669"/>
    <property type="project" value="UniProtKB-SubCell"/>
</dbReference>
<comment type="subcellular location">
    <subcellularLocation>
        <location evidence="1">Cell envelope</location>
    </subcellularLocation>
</comment>
<keyword evidence="3" id="KW-0479">Metal-binding</keyword>
<proteinExistence type="predicted"/>
<evidence type="ECO:0000256" key="2">
    <source>
        <dbReference type="ARBA" id="ARBA00022448"/>
    </source>
</evidence>
<dbReference type="PANTHER" id="PTHR42953:SF1">
    <property type="entry name" value="METAL-BINDING PROTEIN HI_0362-RELATED"/>
    <property type="match status" value="1"/>
</dbReference>
<dbReference type="InterPro" id="IPR006127">
    <property type="entry name" value="ZnuA-like"/>
</dbReference>
<evidence type="ECO:0000313" key="6">
    <source>
        <dbReference type="EMBL" id="STY95371.1"/>
    </source>
</evidence>
<feature type="region of interest" description="Disordered" evidence="5">
    <location>
        <begin position="167"/>
        <end position="194"/>
    </location>
</feature>
<evidence type="ECO:0000256" key="5">
    <source>
        <dbReference type="SAM" id="MobiDB-lite"/>
    </source>
</evidence>
<dbReference type="AlphaFoldDB" id="A0A378Q3J1"/>
<name>A0A378Q3J1_9GAMM</name>
<dbReference type="PANTHER" id="PTHR42953">
    <property type="entry name" value="HIGH-AFFINITY ZINC UPTAKE SYSTEM PROTEIN ZNUA-RELATED"/>
    <property type="match status" value="1"/>
</dbReference>
<gene>
    <name evidence="6" type="ORF">NCTC11091_01165</name>
</gene>
<dbReference type="SUPFAM" id="SSF53807">
    <property type="entry name" value="Helical backbone' metal receptor"/>
    <property type="match status" value="1"/>
</dbReference>
<evidence type="ECO:0000313" key="7">
    <source>
        <dbReference type="Proteomes" id="UP000255193"/>
    </source>
</evidence>
<evidence type="ECO:0000256" key="3">
    <source>
        <dbReference type="ARBA" id="ARBA00022723"/>
    </source>
</evidence>
<sequence length="375" mass="40551">MLYYNITMVSSSLWIVKKVQIMPNSLSKFSLKYSIISLTSSIVLALSACQPTNHADSGEQSAAHTQSASAAMTKNARPVIYASTNLWAAVAQAVAGDSAQVIAAVDNPAQDPHGYQASARDKANMQQAAVVLMNGGGYDDWAQQIAQSLDPAPRVLNAVAISQPHANTSHVQENTATHTHDTSDGHSHHHHHGEQNEHVFYQLAAVQQVANAIAQELSTANPTQQATYQQNAAAFNAQLDQLKIEARKIGQGKHLQALATEPVADFLLADMGITNVTPPEFINQLANDEGVSVKALHTAEQLLAQQQVDILVLNAQTEDPASRALRKMAENMHIPVVTVYETLPTDTTNYIDFMRATIERFAAASQETPKTRADH</sequence>
<reference evidence="6 7" key="1">
    <citation type="submission" date="2018-06" db="EMBL/GenBank/DDBJ databases">
        <authorList>
            <consortium name="Pathogen Informatics"/>
            <person name="Doyle S."/>
        </authorList>
    </citation>
    <scope>NUCLEOTIDE SEQUENCE [LARGE SCALE GENOMIC DNA]</scope>
    <source>
        <strain evidence="6 7">NCTC11091</strain>
    </source>
</reference>
<evidence type="ECO:0000256" key="4">
    <source>
        <dbReference type="ARBA" id="ARBA00022729"/>
    </source>
</evidence>
<dbReference type="GO" id="GO:0030001">
    <property type="term" value="P:metal ion transport"/>
    <property type="evidence" value="ECO:0007669"/>
    <property type="project" value="InterPro"/>
</dbReference>
<dbReference type="InterPro" id="IPR050492">
    <property type="entry name" value="Bact_metal-bind_prot9"/>
</dbReference>
<dbReference type="Pfam" id="PF01297">
    <property type="entry name" value="ZnuA"/>
    <property type="match status" value="1"/>
</dbReference>